<accession>A0AAI8VNA5</accession>
<comment type="caution">
    <text evidence="2">The sequence shown here is derived from an EMBL/GenBank/DDBJ whole genome shotgun (WGS) entry which is preliminary data.</text>
</comment>
<gene>
    <name evidence="2" type="ORF">KHLLAP_LOCUS8547</name>
</gene>
<feature type="compositionally biased region" description="Acidic residues" evidence="1">
    <location>
        <begin position="78"/>
        <end position="130"/>
    </location>
</feature>
<proteinExistence type="predicted"/>
<evidence type="ECO:0000313" key="2">
    <source>
        <dbReference type="EMBL" id="CAJ2508079.1"/>
    </source>
</evidence>
<sequence>MSQELESHAYHGLYWNTLYHSIVNRIRRWHPELEKLPTKPWLERSQRKEIEDKEYVGLLTKKLTELHLEEEEDHMKDSEEEDEDHVEEEDEDHVEKEDDDHAEEDVEEEDEDHVEEDDEDVEDSEEEQDDWLLPPMPVNSDYYSCHASFPPRQPRKAA</sequence>
<evidence type="ECO:0000313" key="3">
    <source>
        <dbReference type="Proteomes" id="UP001295740"/>
    </source>
</evidence>
<name>A0AAI8VNA5_9PEZI</name>
<dbReference type="AlphaFoldDB" id="A0AAI8VNA5"/>
<protein>
    <submittedName>
        <fullName evidence="2">Uu.00g092650.m01.CDS01</fullName>
    </submittedName>
</protein>
<dbReference type="Proteomes" id="UP001295740">
    <property type="component" value="Unassembled WGS sequence"/>
</dbReference>
<feature type="region of interest" description="Disordered" evidence="1">
    <location>
        <begin position="66"/>
        <end position="158"/>
    </location>
</feature>
<keyword evidence="3" id="KW-1185">Reference proteome</keyword>
<evidence type="ECO:0000256" key="1">
    <source>
        <dbReference type="SAM" id="MobiDB-lite"/>
    </source>
</evidence>
<organism evidence="2 3">
    <name type="scientific">Anthostomella pinea</name>
    <dbReference type="NCBI Taxonomy" id="933095"/>
    <lineage>
        <taxon>Eukaryota</taxon>
        <taxon>Fungi</taxon>
        <taxon>Dikarya</taxon>
        <taxon>Ascomycota</taxon>
        <taxon>Pezizomycotina</taxon>
        <taxon>Sordariomycetes</taxon>
        <taxon>Xylariomycetidae</taxon>
        <taxon>Xylariales</taxon>
        <taxon>Xylariaceae</taxon>
        <taxon>Anthostomella</taxon>
    </lineage>
</organism>
<dbReference type="EMBL" id="CAUWAG010000010">
    <property type="protein sequence ID" value="CAJ2508079.1"/>
    <property type="molecule type" value="Genomic_DNA"/>
</dbReference>
<feature type="compositionally biased region" description="Basic and acidic residues" evidence="1">
    <location>
        <begin position="66"/>
        <end position="77"/>
    </location>
</feature>
<reference evidence="2" key="1">
    <citation type="submission" date="2023-10" db="EMBL/GenBank/DDBJ databases">
        <authorList>
            <person name="Hackl T."/>
        </authorList>
    </citation>
    <scope>NUCLEOTIDE SEQUENCE</scope>
</reference>